<feature type="transmembrane region" description="Helical" evidence="8">
    <location>
        <begin position="211"/>
        <end position="234"/>
    </location>
</feature>
<keyword evidence="3" id="KW-0645">Protease</keyword>
<dbReference type="InterPro" id="IPR022505">
    <property type="entry name" value="Exosortase_cyanobac"/>
</dbReference>
<keyword evidence="6 8" id="KW-1133">Transmembrane helix</keyword>
<reference evidence="9 10" key="1">
    <citation type="submission" date="2015-06" db="EMBL/GenBank/DDBJ databases">
        <title>Draft genome assembly of filamentous brackish cyanobacterium Limnoraphis robusta strain CS-951.</title>
        <authorList>
            <person name="Willis A."/>
            <person name="Parks M."/>
            <person name="Burford M.A."/>
        </authorList>
    </citation>
    <scope>NUCLEOTIDE SEQUENCE [LARGE SCALE GENOMIC DNA]</scope>
    <source>
        <strain evidence="9 10">CS-951</strain>
    </source>
</reference>
<evidence type="ECO:0000256" key="6">
    <source>
        <dbReference type="ARBA" id="ARBA00022989"/>
    </source>
</evidence>
<feature type="transmembrane region" description="Helical" evidence="8">
    <location>
        <begin position="135"/>
        <end position="158"/>
    </location>
</feature>
<feature type="transmembrane region" description="Helical" evidence="8">
    <location>
        <begin position="254"/>
        <end position="272"/>
    </location>
</feature>
<accession>A0A0F5YKR6</accession>
<keyword evidence="5" id="KW-0378">Hydrolase</keyword>
<protein>
    <submittedName>
        <fullName evidence="9">Exosortase</fullName>
    </submittedName>
</protein>
<comment type="caution">
    <text evidence="9">The sequence shown here is derived from an EMBL/GenBank/DDBJ whole genome shotgun (WGS) entry which is preliminary data.</text>
</comment>
<sequence length="285" mass="31546">MNALEELSLKSLTESRFWLLGIAAGLMAIHLTLTLHHGSPDLQAISFLFWFVVSSLVWQKRDRLNLESGIFPSLLGLMIIAAVLLKSATLPTSNFLGVSPFISGIGLTLIASGFRGFKLYWRELLILFFLGVPKVLIWPIIDISGLTARFATFILWYSGFEASRRGFEVIMPGGGVNVNMGCSGFAGMFYLLGFAVLFLILFPLKKLHKKILVLAASVAIAFVVNGFRVAIMALFANAQDEEGLQYWHVGEGSLIFMMISVGLFGLLCWFLLRQEEPSSNEVLEQ</sequence>
<dbReference type="Pfam" id="PF09721">
    <property type="entry name" value="Exosortase_EpsH"/>
    <property type="match status" value="1"/>
</dbReference>
<keyword evidence="2" id="KW-1003">Cell membrane</keyword>
<dbReference type="Proteomes" id="UP000033607">
    <property type="component" value="Unassembled WGS sequence"/>
</dbReference>
<feature type="transmembrane region" description="Helical" evidence="8">
    <location>
        <begin position="17"/>
        <end position="36"/>
    </location>
</feature>
<dbReference type="AlphaFoldDB" id="A0A0F5YKR6"/>
<evidence type="ECO:0000256" key="4">
    <source>
        <dbReference type="ARBA" id="ARBA00022692"/>
    </source>
</evidence>
<dbReference type="InterPro" id="IPR026392">
    <property type="entry name" value="Exo/Archaeosortase_dom"/>
</dbReference>
<dbReference type="PATRIC" id="fig|1637645.4.peg.5109"/>
<name>A0A0F5YKR6_9CYAN</name>
<dbReference type="NCBIfam" id="TIGR04178">
    <property type="entry name" value="exo_archaeo"/>
    <property type="match status" value="1"/>
</dbReference>
<evidence type="ECO:0000313" key="10">
    <source>
        <dbReference type="Proteomes" id="UP000033607"/>
    </source>
</evidence>
<evidence type="ECO:0000256" key="2">
    <source>
        <dbReference type="ARBA" id="ARBA00022475"/>
    </source>
</evidence>
<dbReference type="RefSeq" id="WP_046277034.1">
    <property type="nucleotide sequence ID" value="NZ_LATL02000255.1"/>
</dbReference>
<evidence type="ECO:0000256" key="3">
    <source>
        <dbReference type="ARBA" id="ARBA00022670"/>
    </source>
</evidence>
<dbReference type="InterPro" id="IPR019127">
    <property type="entry name" value="Exosortase"/>
</dbReference>
<proteinExistence type="predicted"/>
<evidence type="ECO:0000256" key="8">
    <source>
        <dbReference type="SAM" id="Phobius"/>
    </source>
</evidence>
<feature type="transmembrane region" description="Helical" evidence="8">
    <location>
        <begin position="178"/>
        <end position="204"/>
    </location>
</feature>
<feature type="transmembrane region" description="Helical" evidence="8">
    <location>
        <begin position="42"/>
        <end position="58"/>
    </location>
</feature>
<dbReference type="GO" id="GO:0008233">
    <property type="term" value="F:peptidase activity"/>
    <property type="evidence" value="ECO:0007669"/>
    <property type="project" value="UniProtKB-KW"/>
</dbReference>
<keyword evidence="4 8" id="KW-0812">Transmembrane</keyword>
<evidence type="ECO:0000256" key="5">
    <source>
        <dbReference type="ARBA" id="ARBA00022801"/>
    </source>
</evidence>
<gene>
    <name evidence="9" type="ORF">WN50_03030</name>
</gene>
<dbReference type="NCBIfam" id="TIGR03763">
    <property type="entry name" value="cyanoexo_CrtA"/>
    <property type="match status" value="1"/>
</dbReference>
<dbReference type="GO" id="GO:0005886">
    <property type="term" value="C:plasma membrane"/>
    <property type="evidence" value="ECO:0007669"/>
    <property type="project" value="UniProtKB-SubCell"/>
</dbReference>
<evidence type="ECO:0000256" key="1">
    <source>
        <dbReference type="ARBA" id="ARBA00004651"/>
    </source>
</evidence>
<dbReference type="GO" id="GO:0006508">
    <property type="term" value="P:proteolysis"/>
    <property type="evidence" value="ECO:0007669"/>
    <property type="project" value="UniProtKB-KW"/>
</dbReference>
<evidence type="ECO:0000256" key="7">
    <source>
        <dbReference type="ARBA" id="ARBA00023136"/>
    </source>
</evidence>
<comment type="subcellular location">
    <subcellularLocation>
        <location evidence="1">Cell membrane</location>
        <topology evidence="1">Multi-pass membrane protein</topology>
    </subcellularLocation>
</comment>
<organism evidence="9 10">
    <name type="scientific">Limnoraphis robusta CS-951</name>
    <dbReference type="NCBI Taxonomy" id="1637645"/>
    <lineage>
        <taxon>Bacteria</taxon>
        <taxon>Bacillati</taxon>
        <taxon>Cyanobacteriota</taxon>
        <taxon>Cyanophyceae</taxon>
        <taxon>Oscillatoriophycideae</taxon>
        <taxon>Oscillatoriales</taxon>
        <taxon>Sirenicapillariaceae</taxon>
        <taxon>Limnoraphis</taxon>
    </lineage>
</organism>
<dbReference type="OrthoDB" id="461510at2"/>
<keyword evidence="7 8" id="KW-0472">Membrane</keyword>
<evidence type="ECO:0000313" key="9">
    <source>
        <dbReference type="EMBL" id="KKD39509.1"/>
    </source>
</evidence>
<feature type="transmembrane region" description="Helical" evidence="8">
    <location>
        <begin position="95"/>
        <end position="114"/>
    </location>
</feature>
<dbReference type="EMBL" id="LATL02000255">
    <property type="protein sequence ID" value="KKD39509.1"/>
    <property type="molecule type" value="Genomic_DNA"/>
</dbReference>
<feature type="transmembrane region" description="Helical" evidence="8">
    <location>
        <begin position="70"/>
        <end position="89"/>
    </location>
</feature>